<organism evidence="1 2">
    <name type="scientific">Amanita thiersii Skay4041</name>
    <dbReference type="NCBI Taxonomy" id="703135"/>
    <lineage>
        <taxon>Eukaryota</taxon>
        <taxon>Fungi</taxon>
        <taxon>Dikarya</taxon>
        <taxon>Basidiomycota</taxon>
        <taxon>Agaricomycotina</taxon>
        <taxon>Agaricomycetes</taxon>
        <taxon>Agaricomycetidae</taxon>
        <taxon>Agaricales</taxon>
        <taxon>Pluteineae</taxon>
        <taxon>Amanitaceae</taxon>
        <taxon>Amanita</taxon>
    </lineage>
</organism>
<evidence type="ECO:0000313" key="1">
    <source>
        <dbReference type="EMBL" id="PFH46212.1"/>
    </source>
</evidence>
<evidence type="ECO:0000313" key="2">
    <source>
        <dbReference type="Proteomes" id="UP000242287"/>
    </source>
</evidence>
<name>A0A2A9NER7_9AGAR</name>
<reference evidence="1 2" key="1">
    <citation type="submission" date="2014-02" db="EMBL/GenBank/DDBJ databases">
        <title>Transposable element dynamics among asymbiotic and ectomycorrhizal Amanita fungi.</title>
        <authorList>
            <consortium name="DOE Joint Genome Institute"/>
            <person name="Hess J."/>
            <person name="Skrede I."/>
            <person name="Wolfe B."/>
            <person name="LaButti K."/>
            <person name="Ohm R.A."/>
            <person name="Grigoriev I.V."/>
            <person name="Pringle A."/>
        </authorList>
    </citation>
    <scope>NUCLEOTIDE SEQUENCE [LARGE SCALE GENOMIC DNA]</scope>
    <source>
        <strain evidence="1 2">SKay4041</strain>
    </source>
</reference>
<dbReference type="AlphaFoldDB" id="A0A2A9NER7"/>
<proteinExistence type="predicted"/>
<keyword evidence="2" id="KW-1185">Reference proteome</keyword>
<dbReference type="EMBL" id="KZ302221">
    <property type="protein sequence ID" value="PFH46212.1"/>
    <property type="molecule type" value="Genomic_DNA"/>
</dbReference>
<sequence>MYLISLLWLFRMHLITQYWHLRLYIQSQLRLLGQIRLLLQLRLPTPLKLFVLIIAERLLTLLELFVESTSI</sequence>
<dbReference type="Proteomes" id="UP000242287">
    <property type="component" value="Unassembled WGS sequence"/>
</dbReference>
<gene>
    <name evidence="1" type="ORF">AMATHDRAFT_70340</name>
</gene>
<accession>A0A2A9NER7</accession>
<protein>
    <submittedName>
        <fullName evidence="1">Uncharacterized protein</fullName>
    </submittedName>
</protein>